<keyword evidence="2" id="KW-1185">Reference proteome</keyword>
<protein>
    <submittedName>
        <fullName evidence="1">Uncharacterized protein</fullName>
    </submittedName>
</protein>
<dbReference type="AlphaFoldDB" id="A0ABD0P690"/>
<dbReference type="Proteomes" id="UP001529510">
    <property type="component" value="Unassembled WGS sequence"/>
</dbReference>
<accession>A0ABD0P690</accession>
<gene>
    <name evidence="1" type="ORF">M9458_036720</name>
</gene>
<sequence length="70" mass="7750">VCLLGNRTLQNHDFDKCMKTEIIDNVTVTTKLWSLFCKGPELNASCNEYFTLNNVTEIQGIPGLTSGVIS</sequence>
<evidence type="ECO:0000313" key="1">
    <source>
        <dbReference type="EMBL" id="KAL0168498.1"/>
    </source>
</evidence>
<organism evidence="1 2">
    <name type="scientific">Cirrhinus mrigala</name>
    <name type="common">Mrigala</name>
    <dbReference type="NCBI Taxonomy" id="683832"/>
    <lineage>
        <taxon>Eukaryota</taxon>
        <taxon>Metazoa</taxon>
        <taxon>Chordata</taxon>
        <taxon>Craniata</taxon>
        <taxon>Vertebrata</taxon>
        <taxon>Euteleostomi</taxon>
        <taxon>Actinopterygii</taxon>
        <taxon>Neopterygii</taxon>
        <taxon>Teleostei</taxon>
        <taxon>Ostariophysi</taxon>
        <taxon>Cypriniformes</taxon>
        <taxon>Cyprinidae</taxon>
        <taxon>Labeoninae</taxon>
        <taxon>Labeonini</taxon>
        <taxon>Cirrhinus</taxon>
    </lineage>
</organism>
<dbReference type="EMBL" id="JAMKFB020000018">
    <property type="protein sequence ID" value="KAL0168498.1"/>
    <property type="molecule type" value="Genomic_DNA"/>
</dbReference>
<proteinExistence type="predicted"/>
<feature type="non-terminal residue" evidence="1">
    <location>
        <position position="1"/>
    </location>
</feature>
<name>A0ABD0P690_CIRMR</name>
<feature type="non-terminal residue" evidence="1">
    <location>
        <position position="70"/>
    </location>
</feature>
<reference evidence="1 2" key="1">
    <citation type="submission" date="2024-05" db="EMBL/GenBank/DDBJ databases">
        <title>Genome sequencing and assembly of Indian major carp, Cirrhinus mrigala (Hamilton, 1822).</title>
        <authorList>
            <person name="Mohindra V."/>
            <person name="Chowdhury L.M."/>
            <person name="Lal K."/>
            <person name="Jena J.K."/>
        </authorList>
    </citation>
    <scope>NUCLEOTIDE SEQUENCE [LARGE SCALE GENOMIC DNA]</scope>
    <source>
        <strain evidence="1">CM1030</strain>
        <tissue evidence="1">Blood</tissue>
    </source>
</reference>
<comment type="caution">
    <text evidence="1">The sequence shown here is derived from an EMBL/GenBank/DDBJ whole genome shotgun (WGS) entry which is preliminary data.</text>
</comment>
<evidence type="ECO:0000313" key="2">
    <source>
        <dbReference type="Proteomes" id="UP001529510"/>
    </source>
</evidence>